<reference evidence="2 3" key="1">
    <citation type="journal article" date="2017" name="Nature">
        <title>Atmospheric trace gases support primary production in Antarctic desert surface soil.</title>
        <authorList>
            <person name="Ji M."/>
            <person name="Greening C."/>
            <person name="Vanwonterghem I."/>
            <person name="Carere C.R."/>
            <person name="Bay S.K."/>
            <person name="Steen J.A."/>
            <person name="Montgomery K."/>
            <person name="Lines T."/>
            <person name="Beardall J."/>
            <person name="van Dorst J."/>
            <person name="Snape I."/>
            <person name="Stott M.B."/>
            <person name="Hugenholtz P."/>
            <person name="Ferrari B.C."/>
        </authorList>
    </citation>
    <scope>NUCLEOTIDE SEQUENCE [LARGE SCALE GENOMIC DNA]</scope>
    <source>
        <strain evidence="2">RRmetagenome_bin12</strain>
    </source>
</reference>
<evidence type="ECO:0000313" key="3">
    <source>
        <dbReference type="Proteomes" id="UP000248724"/>
    </source>
</evidence>
<gene>
    <name evidence="2" type="ORF">DLM65_01480</name>
</gene>
<dbReference type="InterPro" id="IPR036291">
    <property type="entry name" value="NAD(P)-bd_dom_sf"/>
</dbReference>
<dbReference type="SUPFAM" id="SSF51735">
    <property type="entry name" value="NAD(P)-binding Rossmann-fold domains"/>
    <property type="match status" value="1"/>
</dbReference>
<sequence>MPVADARVALVTGSSRGLGAMIARRLAHDGLAVAVNGRRDDGPAPDIARSIRDDGGVAEAFSGDVTDEQQVAELVTAITGHFGPVDVLVLNATGPQPDAPVTEVAVADELASAAELVMGKSAGIAAAVVRGVDPSWLREGSVREEVVRPHREDLFR</sequence>
<dbReference type="Gene3D" id="3.40.50.720">
    <property type="entry name" value="NAD(P)-binding Rossmann-like Domain"/>
    <property type="match status" value="1"/>
</dbReference>
<dbReference type="PANTHER" id="PTHR42879:SF2">
    <property type="entry name" value="3-OXOACYL-[ACYL-CARRIER-PROTEIN] REDUCTASE FABG"/>
    <property type="match status" value="1"/>
</dbReference>
<comment type="caution">
    <text evidence="2">The sequence shown here is derived from an EMBL/GenBank/DDBJ whole genome shotgun (WGS) entry which is preliminary data.</text>
</comment>
<name>A0A2W5ZDW7_9BACT</name>
<dbReference type="Pfam" id="PF00106">
    <property type="entry name" value="adh_short"/>
    <property type="match status" value="1"/>
</dbReference>
<proteinExistence type="inferred from homology"/>
<dbReference type="Proteomes" id="UP000248724">
    <property type="component" value="Unassembled WGS sequence"/>
</dbReference>
<dbReference type="EMBL" id="QHBU01000030">
    <property type="protein sequence ID" value="PZR83620.1"/>
    <property type="molecule type" value="Genomic_DNA"/>
</dbReference>
<evidence type="ECO:0000256" key="1">
    <source>
        <dbReference type="ARBA" id="ARBA00006484"/>
    </source>
</evidence>
<comment type="similarity">
    <text evidence="1">Belongs to the short-chain dehydrogenases/reductases (SDR) family.</text>
</comment>
<accession>A0A2W5ZDW7</accession>
<dbReference type="InterPro" id="IPR002347">
    <property type="entry name" value="SDR_fam"/>
</dbReference>
<dbReference type="PANTHER" id="PTHR42879">
    <property type="entry name" value="3-OXOACYL-(ACYL-CARRIER-PROTEIN) REDUCTASE"/>
    <property type="match status" value="1"/>
</dbReference>
<dbReference type="AlphaFoldDB" id="A0A2W5ZDW7"/>
<evidence type="ECO:0008006" key="4">
    <source>
        <dbReference type="Google" id="ProtNLM"/>
    </source>
</evidence>
<organism evidence="2 3">
    <name type="scientific">Candidatus Aeolococcus gillhamiae</name>
    <dbReference type="NCBI Taxonomy" id="3127015"/>
    <lineage>
        <taxon>Bacteria</taxon>
        <taxon>Bacillati</taxon>
        <taxon>Candidatus Dormiibacterota</taxon>
        <taxon>Candidatus Dormibacteria</taxon>
        <taxon>Candidatus Aeolococcales</taxon>
        <taxon>Candidatus Aeolococcaceae</taxon>
        <taxon>Candidatus Aeolococcus</taxon>
    </lineage>
</organism>
<protein>
    <recommendedName>
        <fullName evidence="4">Short-chain dehydrogenase</fullName>
    </recommendedName>
</protein>
<dbReference type="PRINTS" id="PR00081">
    <property type="entry name" value="GDHRDH"/>
</dbReference>
<dbReference type="SUPFAM" id="SSF144010">
    <property type="entry name" value="CofE-like"/>
    <property type="match status" value="1"/>
</dbReference>
<dbReference type="InterPro" id="IPR050259">
    <property type="entry name" value="SDR"/>
</dbReference>
<evidence type="ECO:0000313" key="2">
    <source>
        <dbReference type="EMBL" id="PZR83620.1"/>
    </source>
</evidence>